<feature type="transmembrane region" description="Helical" evidence="10">
    <location>
        <begin position="415"/>
        <end position="435"/>
    </location>
</feature>
<dbReference type="GO" id="GO:0005886">
    <property type="term" value="C:plasma membrane"/>
    <property type="evidence" value="ECO:0007669"/>
    <property type="project" value="UniProtKB-SubCell"/>
</dbReference>
<reference evidence="11" key="1">
    <citation type="submission" date="2020-06" db="EMBL/GenBank/DDBJ databases">
        <authorList>
            <consortium name="Plant Systems Biology data submission"/>
        </authorList>
    </citation>
    <scope>NUCLEOTIDE SEQUENCE</scope>
    <source>
        <strain evidence="11">D6</strain>
    </source>
</reference>
<keyword evidence="4 10" id="KW-0812">Transmembrane</keyword>
<comment type="function">
    <text evidence="1">Fluoride channel required for the rapid expulsion of cytoplasmic fluoride.</text>
</comment>
<keyword evidence="3" id="KW-1003">Cell membrane</keyword>
<comment type="similarity">
    <text evidence="7">Belongs to the fluoride channel Fluc/FEX (TC 1.A.43) family.</text>
</comment>
<feature type="transmembrane region" description="Helical" evidence="10">
    <location>
        <begin position="482"/>
        <end position="502"/>
    </location>
</feature>
<gene>
    <name evidence="11" type="ORF">SEMRO_1102_G241590.1</name>
</gene>
<sequence>MSTKSSLSVSLAKGSYGEGLPSEPQMTMDSVDSNTDLESSPPRPPAAVSSAAAVGDDEHDVNQDEGITTPPAHAALKAPLSSQSLPSVQSTDQFLELNNRLDLSDSSAIMSSLKKDGKIKTTVAMNGQGSSSNLRSSSRLSFLSSRQLSRRPSMHDTHDEEPLRRGEFLYYLYSFAILGTVIRVYMGRLFGGDCEHPGVYTDWLSPLSQKICVTNSGETTQTGGALFLDLPANILGSFVMGLVSSLNPEGGRKGSKLPWLHNEHPLQKHEGIHHAIKVGLCGSLTTFASWNSQMIIMMDGTYTELGPQVVPALFGYIVGMACAVWGFTVGGRVHEWVYDWSNGIKDSESDERHPIPSLLSSSDELDDDEEQAPTSWDSEESGPRQRIPSKKFSSSTKKEVKRQPVRRVTVLAHKVGPFLLAVGILAGFVVGFTVYDNQFYREAFACSLLTPVGVHLRWKLASLNGRGFGEAHKYQWVPVGTFTGNMIAAVISIVFAAVDMKFSHRAGYSNDHPWVIALVVGMKTGLAGALSTVSSFVKESVNLASMHPTHAKAYIYSATTISCAMLLGITIYAPWMRYG</sequence>
<dbReference type="Proteomes" id="UP001153069">
    <property type="component" value="Unassembled WGS sequence"/>
</dbReference>
<dbReference type="InterPro" id="IPR003691">
    <property type="entry name" value="FluC"/>
</dbReference>
<dbReference type="GO" id="GO:1903425">
    <property type="term" value="F:fluoride transmembrane transporter activity"/>
    <property type="evidence" value="ECO:0007669"/>
    <property type="project" value="TreeGrafter"/>
</dbReference>
<evidence type="ECO:0000256" key="3">
    <source>
        <dbReference type="ARBA" id="ARBA00022475"/>
    </source>
</evidence>
<evidence type="ECO:0000256" key="5">
    <source>
        <dbReference type="ARBA" id="ARBA00022989"/>
    </source>
</evidence>
<dbReference type="Pfam" id="PF02537">
    <property type="entry name" value="CRCB"/>
    <property type="match status" value="2"/>
</dbReference>
<dbReference type="EMBL" id="CAICTM010001100">
    <property type="protein sequence ID" value="CAB9520442.1"/>
    <property type="molecule type" value="Genomic_DNA"/>
</dbReference>
<dbReference type="AlphaFoldDB" id="A0A9N8EG10"/>
<keyword evidence="12" id="KW-1185">Reference proteome</keyword>
<evidence type="ECO:0000313" key="11">
    <source>
        <dbReference type="EMBL" id="CAB9520442.1"/>
    </source>
</evidence>
<evidence type="ECO:0000256" key="2">
    <source>
        <dbReference type="ARBA" id="ARBA00004651"/>
    </source>
</evidence>
<organism evidence="11 12">
    <name type="scientific">Seminavis robusta</name>
    <dbReference type="NCBI Taxonomy" id="568900"/>
    <lineage>
        <taxon>Eukaryota</taxon>
        <taxon>Sar</taxon>
        <taxon>Stramenopiles</taxon>
        <taxon>Ochrophyta</taxon>
        <taxon>Bacillariophyta</taxon>
        <taxon>Bacillariophyceae</taxon>
        <taxon>Bacillariophycidae</taxon>
        <taxon>Naviculales</taxon>
        <taxon>Naviculaceae</taxon>
        <taxon>Seminavis</taxon>
    </lineage>
</organism>
<comment type="catalytic activity">
    <reaction evidence="8">
        <text>fluoride(in) = fluoride(out)</text>
        <dbReference type="Rhea" id="RHEA:76159"/>
        <dbReference type="ChEBI" id="CHEBI:17051"/>
    </reaction>
    <physiologicalReaction direction="left-to-right" evidence="8">
        <dbReference type="Rhea" id="RHEA:76160"/>
    </physiologicalReaction>
</comment>
<evidence type="ECO:0000256" key="7">
    <source>
        <dbReference type="ARBA" id="ARBA00035120"/>
    </source>
</evidence>
<feature type="region of interest" description="Disordered" evidence="9">
    <location>
        <begin position="1"/>
        <end position="69"/>
    </location>
</feature>
<name>A0A9N8EG10_9STRA</name>
<feature type="transmembrane region" description="Helical" evidence="10">
    <location>
        <begin position="514"/>
        <end position="533"/>
    </location>
</feature>
<evidence type="ECO:0000256" key="1">
    <source>
        <dbReference type="ARBA" id="ARBA00002598"/>
    </source>
</evidence>
<evidence type="ECO:0000256" key="10">
    <source>
        <dbReference type="SAM" id="Phobius"/>
    </source>
</evidence>
<evidence type="ECO:0000256" key="6">
    <source>
        <dbReference type="ARBA" id="ARBA00023136"/>
    </source>
</evidence>
<proteinExistence type="inferred from homology"/>
<feature type="compositionally biased region" description="Polar residues" evidence="9">
    <location>
        <begin position="24"/>
        <end position="38"/>
    </location>
</feature>
<dbReference type="PANTHER" id="PTHR28259">
    <property type="entry name" value="FLUORIDE EXPORT PROTEIN 1-RELATED"/>
    <property type="match status" value="1"/>
</dbReference>
<dbReference type="OrthoDB" id="409792at2759"/>
<keyword evidence="6 10" id="KW-0472">Membrane</keyword>
<evidence type="ECO:0000256" key="9">
    <source>
        <dbReference type="SAM" id="MobiDB-lite"/>
    </source>
</evidence>
<evidence type="ECO:0000313" key="12">
    <source>
        <dbReference type="Proteomes" id="UP001153069"/>
    </source>
</evidence>
<evidence type="ECO:0000256" key="8">
    <source>
        <dbReference type="ARBA" id="ARBA00035585"/>
    </source>
</evidence>
<feature type="transmembrane region" description="Helical" evidence="10">
    <location>
        <begin position="553"/>
        <end position="575"/>
    </location>
</feature>
<dbReference type="PANTHER" id="PTHR28259:SF1">
    <property type="entry name" value="FLUORIDE EXPORT PROTEIN 1-RELATED"/>
    <property type="match status" value="1"/>
</dbReference>
<keyword evidence="5 10" id="KW-1133">Transmembrane helix</keyword>
<protein>
    <submittedName>
        <fullName evidence="11">Uncharacterized protein</fullName>
    </submittedName>
</protein>
<accession>A0A9N8EG10</accession>
<feature type="region of interest" description="Disordered" evidence="9">
    <location>
        <begin position="347"/>
        <end position="400"/>
    </location>
</feature>
<evidence type="ECO:0000256" key="4">
    <source>
        <dbReference type="ARBA" id="ARBA00022692"/>
    </source>
</evidence>
<comment type="subcellular location">
    <subcellularLocation>
        <location evidence="2">Cell membrane</location>
        <topology evidence="2">Multi-pass membrane protein</topology>
    </subcellularLocation>
</comment>
<comment type="caution">
    <text evidence="11">The sequence shown here is derived from an EMBL/GenBank/DDBJ whole genome shotgun (WGS) entry which is preliminary data.</text>
</comment>